<dbReference type="Proteomes" id="UP001234297">
    <property type="component" value="Chromosome 2"/>
</dbReference>
<sequence>MIDSPKFLVRFDSGSKNTFEAKNLEDTERIALSEDSTERLFQGPNVPPPNCPKLSTLFIRGASNPLQVIPDSFFQFMSQLCVLHLSYVRITCLSSSISCLSNLRSLELIDCGDLEALPSFSQVWGKLEVLNLNKTPLRKIEETSFQNMQYVRRLPISGASNLIRLSFKGCCSLQFFEIGLQRELEVLDLSGTVIKQFPSEMSELERLRCLYLSDIKIRCGHFRADRFIYRQVYAQINNVSLRFENQLEISGGNNFPYSIGDTLSEKESLLKVVFEEDGKEEFIAFPSLKMICLLQLPKLQSICSGSLPKLEQLKVKGCSKLEKIPLQVNKNPDAIPLEIRGDKKWWSNINFKGGEGVKQPHIIFKPWRSFY</sequence>
<evidence type="ECO:0000313" key="1">
    <source>
        <dbReference type="EMBL" id="KAJ8645386.1"/>
    </source>
</evidence>
<comment type="caution">
    <text evidence="1">The sequence shown here is derived from an EMBL/GenBank/DDBJ whole genome shotgun (WGS) entry which is preliminary data.</text>
</comment>
<accession>A0ACC2MHZ9</accession>
<name>A0ACC2MHZ9_PERAE</name>
<dbReference type="EMBL" id="CM056810">
    <property type="protein sequence ID" value="KAJ8645386.1"/>
    <property type="molecule type" value="Genomic_DNA"/>
</dbReference>
<reference evidence="1 2" key="1">
    <citation type="journal article" date="2022" name="Hortic Res">
        <title>A haplotype resolved chromosomal level avocado genome allows analysis of novel avocado genes.</title>
        <authorList>
            <person name="Nath O."/>
            <person name="Fletcher S.J."/>
            <person name="Hayward A."/>
            <person name="Shaw L.M."/>
            <person name="Masouleh A.K."/>
            <person name="Furtado A."/>
            <person name="Henry R.J."/>
            <person name="Mitter N."/>
        </authorList>
    </citation>
    <scope>NUCLEOTIDE SEQUENCE [LARGE SCALE GENOMIC DNA]</scope>
    <source>
        <strain evidence="2">cv. Hass</strain>
    </source>
</reference>
<gene>
    <name evidence="1" type="ORF">MRB53_007134</name>
</gene>
<protein>
    <submittedName>
        <fullName evidence="1">Uncharacterized protein</fullName>
    </submittedName>
</protein>
<proteinExistence type="predicted"/>
<keyword evidence="2" id="KW-1185">Reference proteome</keyword>
<evidence type="ECO:0000313" key="2">
    <source>
        <dbReference type="Proteomes" id="UP001234297"/>
    </source>
</evidence>
<organism evidence="1 2">
    <name type="scientific">Persea americana</name>
    <name type="common">Avocado</name>
    <dbReference type="NCBI Taxonomy" id="3435"/>
    <lineage>
        <taxon>Eukaryota</taxon>
        <taxon>Viridiplantae</taxon>
        <taxon>Streptophyta</taxon>
        <taxon>Embryophyta</taxon>
        <taxon>Tracheophyta</taxon>
        <taxon>Spermatophyta</taxon>
        <taxon>Magnoliopsida</taxon>
        <taxon>Magnoliidae</taxon>
        <taxon>Laurales</taxon>
        <taxon>Lauraceae</taxon>
        <taxon>Persea</taxon>
    </lineage>
</organism>